<dbReference type="PROSITE" id="PS00149">
    <property type="entry name" value="SULFATASE_2"/>
    <property type="match status" value="1"/>
</dbReference>
<evidence type="ECO:0000313" key="8">
    <source>
        <dbReference type="Proteomes" id="UP000307808"/>
    </source>
</evidence>
<evidence type="ECO:0000256" key="1">
    <source>
        <dbReference type="ARBA" id="ARBA00008779"/>
    </source>
</evidence>
<keyword evidence="3" id="KW-0378">Hydrolase</keyword>
<evidence type="ECO:0000259" key="6">
    <source>
        <dbReference type="Pfam" id="PF00884"/>
    </source>
</evidence>
<accession>A0A4U2YSM2</accession>
<protein>
    <submittedName>
        <fullName evidence="7">Sulfatase</fullName>
    </submittedName>
</protein>
<dbReference type="Gene3D" id="3.40.720.10">
    <property type="entry name" value="Alkaline Phosphatase, subunit A"/>
    <property type="match status" value="1"/>
</dbReference>
<dbReference type="EMBL" id="SZPY01000001">
    <property type="protein sequence ID" value="TKI64150.1"/>
    <property type="molecule type" value="Genomic_DNA"/>
</dbReference>
<proteinExistence type="inferred from homology"/>
<evidence type="ECO:0000256" key="2">
    <source>
        <dbReference type="ARBA" id="ARBA00022729"/>
    </source>
</evidence>
<dbReference type="InterPro" id="IPR024607">
    <property type="entry name" value="Sulfatase_CS"/>
</dbReference>
<dbReference type="SUPFAM" id="SSF53649">
    <property type="entry name" value="Alkaline phosphatase-like"/>
    <property type="match status" value="1"/>
</dbReference>
<dbReference type="OrthoDB" id="9777306at2"/>
<dbReference type="PANTHER" id="PTHR43108:SF8">
    <property type="entry name" value="SD21168P"/>
    <property type="match status" value="1"/>
</dbReference>
<evidence type="ECO:0000256" key="4">
    <source>
        <dbReference type="ARBA" id="ARBA00023180"/>
    </source>
</evidence>
<dbReference type="Proteomes" id="UP000307808">
    <property type="component" value="Unassembled WGS sequence"/>
</dbReference>
<keyword evidence="8" id="KW-1185">Reference proteome</keyword>
<evidence type="ECO:0000313" key="7">
    <source>
        <dbReference type="EMBL" id="TKI64150.1"/>
    </source>
</evidence>
<dbReference type="Pfam" id="PF00884">
    <property type="entry name" value="Sulfatase"/>
    <property type="match status" value="1"/>
</dbReference>
<sequence length="580" mass="64160">MEVVASPQARNRSICTTSASGRGGRHRWRTSPSPHTVTYAHLRETVEGKGSDGVRAYQQLENGVSLDGLLAVHVRADHEEVPVKPRSHPVLGITLATSALATCVAVVAPPASASAQDRGALVSGVSQAAQKASKRPNILMITADDATQADLAYMPKTRRLIANQGTTLTSGIAPTPICVPARATLMTGQYAASHGALSISGPYGGAASFMDRETLPVWLRRAGYDTVFVGKYLNGYGTHTTQRYVPPGWSNWQGSAAATYNYSTTVINDNGRLERRKRYQTDEFARRTNEKINAKSSNKKPWYMWVNYVAPHHGGPRDPDDPETWKDVLAKDVVKSPSPAKRHRNTFRLVNLPNKPNMMRVHPDKIFPRSATPRSATGRRAMRESYQQRLESLLAVDEAVASHIRALKKTRQLSRTIVMFSSDNGYFNGEHNLSGKLFWYEESLKVPMTLRGPGIPKGKKVSTPVTNADIPVTWAAIAHARPTRTVDGVDFRPYLKRGEVSRTIPLSGWPHHTGPTKPDPLYTGVRVDNQWTYVNFRGHEELFDLVSDPYQLSNLAKNPSYAARLNELRETNERINEAAQ</sequence>
<dbReference type="GO" id="GO:0016787">
    <property type="term" value="F:hydrolase activity"/>
    <property type="evidence" value="ECO:0007669"/>
    <property type="project" value="UniProtKB-KW"/>
</dbReference>
<keyword evidence="4" id="KW-0325">Glycoprotein</keyword>
<dbReference type="InterPro" id="IPR017850">
    <property type="entry name" value="Alkaline_phosphatase_core_sf"/>
</dbReference>
<evidence type="ECO:0000256" key="3">
    <source>
        <dbReference type="ARBA" id="ARBA00022801"/>
    </source>
</evidence>
<evidence type="ECO:0000256" key="5">
    <source>
        <dbReference type="SAM" id="MobiDB-lite"/>
    </source>
</evidence>
<dbReference type="PANTHER" id="PTHR43108">
    <property type="entry name" value="N-ACETYLGLUCOSAMINE-6-SULFATASE FAMILY MEMBER"/>
    <property type="match status" value="1"/>
</dbReference>
<dbReference type="AlphaFoldDB" id="A0A4U2YSM2"/>
<name>A0A4U2YSM2_9ACTN</name>
<comment type="caution">
    <text evidence="7">The sequence shown here is derived from an EMBL/GenBank/DDBJ whole genome shotgun (WGS) entry which is preliminary data.</text>
</comment>
<feature type="region of interest" description="Disordered" evidence="5">
    <location>
        <begin position="354"/>
        <end position="379"/>
    </location>
</feature>
<keyword evidence="2" id="KW-0732">Signal</keyword>
<gene>
    <name evidence="7" type="ORF">FC770_03005</name>
</gene>
<organism evidence="7 8">
    <name type="scientific">Nocardioides jishulii</name>
    <dbReference type="NCBI Taxonomy" id="2575440"/>
    <lineage>
        <taxon>Bacteria</taxon>
        <taxon>Bacillati</taxon>
        <taxon>Actinomycetota</taxon>
        <taxon>Actinomycetes</taxon>
        <taxon>Propionibacteriales</taxon>
        <taxon>Nocardioidaceae</taxon>
        <taxon>Nocardioides</taxon>
    </lineage>
</organism>
<dbReference type="CDD" id="cd16147">
    <property type="entry name" value="G6S"/>
    <property type="match status" value="1"/>
</dbReference>
<dbReference type="InterPro" id="IPR000917">
    <property type="entry name" value="Sulfatase_N"/>
</dbReference>
<reference evidence="7 8" key="1">
    <citation type="submission" date="2019-04" db="EMBL/GenBank/DDBJ databases">
        <authorList>
            <person name="Dong K."/>
        </authorList>
    </citation>
    <scope>NUCLEOTIDE SEQUENCE [LARGE SCALE GENOMIC DNA]</scope>
    <source>
        <strain evidence="8">dk3543</strain>
    </source>
</reference>
<comment type="similarity">
    <text evidence="1">Belongs to the sulfatase family.</text>
</comment>
<feature type="domain" description="Sulfatase N-terminal" evidence="6">
    <location>
        <begin position="136"/>
        <end position="478"/>
    </location>
</feature>